<protein>
    <submittedName>
        <fullName evidence="2">Hemolysin</fullName>
    </submittedName>
</protein>
<proteinExistence type="predicted"/>
<dbReference type="Proteomes" id="UP000306719">
    <property type="component" value="Unassembled WGS sequence"/>
</dbReference>
<comment type="caution">
    <text evidence="2">The sequence shown here is derived from an EMBL/GenBank/DDBJ whole genome shotgun (WGS) entry which is preliminary data.</text>
</comment>
<name>A0A5S3X3B7_9GAMM</name>
<dbReference type="InterPro" id="IPR038081">
    <property type="entry name" value="CalX-like_sf"/>
</dbReference>
<evidence type="ECO:0000313" key="3">
    <source>
        <dbReference type="Proteomes" id="UP000306719"/>
    </source>
</evidence>
<organism evidence="2 3">
    <name type="scientific">Pseudoalteromonas rubra</name>
    <dbReference type="NCBI Taxonomy" id="43658"/>
    <lineage>
        <taxon>Bacteria</taxon>
        <taxon>Pseudomonadati</taxon>
        <taxon>Pseudomonadota</taxon>
        <taxon>Gammaproteobacteria</taxon>
        <taxon>Alteromonadales</taxon>
        <taxon>Pseudoalteromonadaceae</taxon>
        <taxon>Pseudoalteromonas</taxon>
    </lineage>
</organism>
<feature type="signal peptide" evidence="1">
    <location>
        <begin position="1"/>
        <end position="22"/>
    </location>
</feature>
<dbReference type="SUPFAM" id="SSF101898">
    <property type="entry name" value="NHL repeat"/>
    <property type="match status" value="1"/>
</dbReference>
<accession>A0A5S3X3B7</accession>
<keyword evidence="1" id="KW-0732">Signal</keyword>
<dbReference type="EMBL" id="PNCJ01000008">
    <property type="protein sequence ID" value="TMP38696.1"/>
    <property type="molecule type" value="Genomic_DNA"/>
</dbReference>
<dbReference type="OrthoDB" id="5918553at2"/>
<dbReference type="Gene3D" id="2.60.40.2030">
    <property type="match status" value="1"/>
</dbReference>
<evidence type="ECO:0000256" key="1">
    <source>
        <dbReference type="SAM" id="SignalP"/>
    </source>
</evidence>
<dbReference type="AlphaFoldDB" id="A0A5S3X3B7"/>
<gene>
    <name evidence="2" type="ORF">CWB98_05950</name>
</gene>
<reference evidence="2 3" key="1">
    <citation type="submission" date="2018-01" db="EMBL/GenBank/DDBJ databases">
        <authorList>
            <person name="Paulsen S."/>
            <person name="Gram L.K."/>
        </authorList>
    </citation>
    <scope>NUCLEOTIDE SEQUENCE [LARGE SCALE GENOMIC DNA]</scope>
    <source>
        <strain evidence="2 3">S2599</strain>
    </source>
</reference>
<dbReference type="SUPFAM" id="SSF141072">
    <property type="entry name" value="CalX-like"/>
    <property type="match status" value="1"/>
</dbReference>
<reference evidence="3" key="2">
    <citation type="submission" date="2019-06" db="EMBL/GenBank/DDBJ databases">
        <title>Co-occurence of chitin degradation, pigmentation and bioactivity in marine Pseudoalteromonas.</title>
        <authorList>
            <person name="Sonnenschein E.C."/>
            <person name="Bech P.K."/>
        </authorList>
    </citation>
    <scope>NUCLEOTIDE SEQUENCE [LARGE SCALE GENOMIC DNA]</scope>
    <source>
        <strain evidence="3">S2599</strain>
    </source>
</reference>
<feature type="chain" id="PRO_5024303256" evidence="1">
    <location>
        <begin position="23"/>
        <end position="501"/>
    </location>
</feature>
<dbReference type="RefSeq" id="WP_138543993.1">
    <property type="nucleotide sequence ID" value="NZ_PNCJ01000008.1"/>
</dbReference>
<evidence type="ECO:0000313" key="2">
    <source>
        <dbReference type="EMBL" id="TMP38696.1"/>
    </source>
</evidence>
<sequence length="501" mass="54675">MLKTSLSLIALVASSVSSLSYANTCTGQLYGINAGRGDVGILFGLNEQNNSAFAQTLAEFSASALAYDETSKRMYYLSAPRPFEYQVDVSHLNLSAEQLTHLPIEGKRFKYLRLAYYDFATDTHTVVGRSSQVLSMVYDPERDALLGTDFKKLYEINKNTGEATELGALGSLKGKFRGDLVIQNGNWYLITSRSVYQIDKTTFQATKLANHSLTAATGAALNQAGDIVVSRTLINDYGHVNRSKLYKLNPQSGNTCLLATVPVRLNDLAVNTDQPVACYTTPSCETDPEPTFTLAPLTDTVPEGGLLQYQVTLSNSYYQDVTLDVSVLDGTTSADDYTAPISSITLSAGQTDATIAIPTLDDATHEAAETLTLRVEGVANTSGTATLSGTIEDNDPACIPDDYTRIHYQFVSESAGYNNDWGIRVNGSYVKLLDEYGGAGSYDVLDGASYDYVLSINGNPNQLTSNYRVYGDKQYWEDQNDRDYNDFVLKVWTSSIQKGCD</sequence>